<name>A0A0K1PZA5_9BACT</name>
<evidence type="ECO:0000313" key="1">
    <source>
        <dbReference type="EMBL" id="AKU98706.1"/>
    </source>
</evidence>
<dbReference type="Proteomes" id="UP000064967">
    <property type="component" value="Chromosome"/>
</dbReference>
<accession>A0A0K1PZA5</accession>
<dbReference type="EMBL" id="CP012333">
    <property type="protein sequence ID" value="AKU98706.1"/>
    <property type="molecule type" value="Genomic_DNA"/>
</dbReference>
<proteinExistence type="predicted"/>
<sequence length="37" mass="4393">MVDALRERELPEAERIVRLAFGTLSPWRLRDRRLAVT</sequence>
<dbReference type="KEGG" id="llu:AKJ09_05370"/>
<gene>
    <name evidence="1" type="ORF">AKJ09_05370</name>
</gene>
<evidence type="ECO:0000313" key="2">
    <source>
        <dbReference type="Proteomes" id="UP000064967"/>
    </source>
</evidence>
<dbReference type="STRING" id="1391654.AKJ09_05370"/>
<reference evidence="1 2" key="1">
    <citation type="submission" date="2015-08" db="EMBL/GenBank/DDBJ databases">
        <authorList>
            <person name="Babu N.S."/>
            <person name="Beckwith C.J."/>
            <person name="Beseler K.G."/>
            <person name="Brison A."/>
            <person name="Carone J.V."/>
            <person name="Caskin T.P."/>
            <person name="Diamond M."/>
            <person name="Durham M.E."/>
            <person name="Foxe J.M."/>
            <person name="Go M."/>
            <person name="Henderson B.A."/>
            <person name="Jones I.B."/>
            <person name="McGettigan J.A."/>
            <person name="Micheletti S.J."/>
            <person name="Nasrallah M.E."/>
            <person name="Ortiz D."/>
            <person name="Piller C.R."/>
            <person name="Privatt S.R."/>
            <person name="Schneider S.L."/>
            <person name="Sharp S."/>
            <person name="Smith T.C."/>
            <person name="Stanton J.D."/>
            <person name="Ullery H.E."/>
            <person name="Wilson R.J."/>
            <person name="Serrano M.G."/>
            <person name="Buck G."/>
            <person name="Lee V."/>
            <person name="Wang Y."/>
            <person name="Carvalho R."/>
            <person name="Voegtly L."/>
            <person name="Shi R."/>
            <person name="Duckworth R."/>
            <person name="Johnson A."/>
            <person name="Loviza R."/>
            <person name="Walstead R."/>
            <person name="Shah Z."/>
            <person name="Kiflezghi M."/>
            <person name="Wade K."/>
            <person name="Ball S.L."/>
            <person name="Bradley K.W."/>
            <person name="Asai D.J."/>
            <person name="Bowman C.A."/>
            <person name="Russell D.A."/>
            <person name="Pope W.H."/>
            <person name="Jacobs-Sera D."/>
            <person name="Hendrix R.W."/>
            <person name="Hatfull G.F."/>
        </authorList>
    </citation>
    <scope>NUCLEOTIDE SEQUENCE [LARGE SCALE GENOMIC DNA]</scope>
    <source>
        <strain evidence="1 2">DSM 27648</strain>
    </source>
</reference>
<keyword evidence="2" id="KW-1185">Reference proteome</keyword>
<protein>
    <submittedName>
        <fullName evidence="1">Uncharacterized protein</fullName>
    </submittedName>
</protein>
<organism evidence="1 2">
    <name type="scientific">Labilithrix luteola</name>
    <dbReference type="NCBI Taxonomy" id="1391654"/>
    <lineage>
        <taxon>Bacteria</taxon>
        <taxon>Pseudomonadati</taxon>
        <taxon>Myxococcota</taxon>
        <taxon>Polyangia</taxon>
        <taxon>Polyangiales</taxon>
        <taxon>Labilitrichaceae</taxon>
        <taxon>Labilithrix</taxon>
    </lineage>
</organism>
<dbReference type="AlphaFoldDB" id="A0A0K1PZA5"/>